<dbReference type="RefSeq" id="WP_056126791.1">
    <property type="nucleotide sequence ID" value="NZ_WSES01000001.1"/>
</dbReference>
<gene>
    <name evidence="1" type="ORF">GPY61_00735</name>
</gene>
<proteinExistence type="predicted"/>
<dbReference type="AlphaFoldDB" id="A0A7X3FV54"/>
<reference evidence="1 2" key="1">
    <citation type="submission" date="2019-12" db="EMBL/GenBank/DDBJ databases">
        <authorList>
            <person name="Li C."/>
            <person name="Zhao J."/>
        </authorList>
    </citation>
    <scope>NUCLEOTIDE SEQUENCE [LARGE SCALE GENOMIC DNA]</scope>
    <source>
        <strain evidence="1 2">NEAU-DD11</strain>
    </source>
</reference>
<evidence type="ECO:0000313" key="2">
    <source>
        <dbReference type="Proteomes" id="UP000443353"/>
    </source>
</evidence>
<keyword evidence="2" id="KW-1185">Reference proteome</keyword>
<organism evidence="1 2">
    <name type="scientific">Massilia cellulosiltytica</name>
    <dbReference type="NCBI Taxonomy" id="2683234"/>
    <lineage>
        <taxon>Bacteria</taxon>
        <taxon>Pseudomonadati</taxon>
        <taxon>Pseudomonadota</taxon>
        <taxon>Betaproteobacteria</taxon>
        <taxon>Burkholderiales</taxon>
        <taxon>Oxalobacteraceae</taxon>
        <taxon>Telluria group</taxon>
        <taxon>Massilia</taxon>
    </lineage>
</organism>
<sequence>MKDSLLLLTTGAGVSLVAWAFWHYLGNDALSTLNTVVLVGVVADNFRLRPQLRERGTKV</sequence>
<dbReference type="Proteomes" id="UP000443353">
    <property type="component" value="Unassembled WGS sequence"/>
</dbReference>
<accession>A0A7X3FV54</accession>
<name>A0A7X3FV54_9BURK</name>
<protein>
    <submittedName>
        <fullName evidence="1">Uncharacterized protein</fullName>
    </submittedName>
</protein>
<comment type="caution">
    <text evidence="1">The sequence shown here is derived from an EMBL/GenBank/DDBJ whole genome shotgun (WGS) entry which is preliminary data.</text>
</comment>
<evidence type="ECO:0000313" key="1">
    <source>
        <dbReference type="EMBL" id="MVW58450.1"/>
    </source>
</evidence>
<dbReference type="EMBL" id="WSES01000001">
    <property type="protein sequence ID" value="MVW58450.1"/>
    <property type="molecule type" value="Genomic_DNA"/>
</dbReference>